<sequence>MAQIFPRWTNQTPRLITLGALAGLGATVFAVYWWASPYHTDVGYAPKQPVEYSHELHAGTLKMDCRYCHVGVEQGAFAGVPPTQTCMNCHKQVKPDSELLKPVRESWATDKSIEWKRIHKLPDFAYFNHSAHVGVGTGDKRAAIGCETCHGRIDTMKVVRQVQPLSMSWCLDCHSNPGPNLRPVEHITTMGWSADMAWQEQQRQIAATLNPPGSLSGAQKFVDGEYKTFATAGCSGCHR</sequence>
<name>A0A2W5VBB0_9BACT</name>
<dbReference type="CDD" id="cd08168">
    <property type="entry name" value="Cytochrom_C3"/>
    <property type="match status" value="1"/>
</dbReference>
<keyword evidence="1" id="KW-0472">Membrane</keyword>
<gene>
    <name evidence="2" type="ORF">DI536_13075</name>
</gene>
<dbReference type="Proteomes" id="UP000249061">
    <property type="component" value="Unassembled WGS sequence"/>
</dbReference>
<evidence type="ECO:0000313" key="2">
    <source>
        <dbReference type="EMBL" id="PZR13214.1"/>
    </source>
</evidence>
<evidence type="ECO:0000313" key="3">
    <source>
        <dbReference type="Proteomes" id="UP000249061"/>
    </source>
</evidence>
<evidence type="ECO:0000256" key="1">
    <source>
        <dbReference type="SAM" id="Phobius"/>
    </source>
</evidence>
<keyword evidence="1" id="KW-1133">Transmembrane helix</keyword>
<comment type="caution">
    <text evidence="2">The sequence shown here is derived from an EMBL/GenBank/DDBJ whole genome shotgun (WGS) entry which is preliminary data.</text>
</comment>
<feature type="transmembrane region" description="Helical" evidence="1">
    <location>
        <begin position="15"/>
        <end position="35"/>
    </location>
</feature>
<proteinExistence type="predicted"/>
<dbReference type="SUPFAM" id="SSF48695">
    <property type="entry name" value="Multiheme cytochromes"/>
    <property type="match status" value="1"/>
</dbReference>
<dbReference type="InterPro" id="IPR036280">
    <property type="entry name" value="Multihaem_cyt_sf"/>
</dbReference>
<dbReference type="PANTHER" id="PTHR39425:SF1">
    <property type="entry name" value="CYTOCHROME C7-LIKE DOMAIN-CONTAINING PROTEIN"/>
    <property type="match status" value="1"/>
</dbReference>
<dbReference type="PANTHER" id="PTHR39425">
    <property type="entry name" value="LIPOPROTEIN CYTOCHROME C"/>
    <property type="match status" value="1"/>
</dbReference>
<reference evidence="2 3" key="1">
    <citation type="submission" date="2017-08" db="EMBL/GenBank/DDBJ databases">
        <title>Infants hospitalized years apart are colonized by the same room-sourced microbial strains.</title>
        <authorList>
            <person name="Brooks B."/>
            <person name="Olm M.R."/>
            <person name="Firek B.A."/>
            <person name="Baker R."/>
            <person name="Thomas B.C."/>
            <person name="Morowitz M.J."/>
            <person name="Banfield J.F."/>
        </authorList>
    </citation>
    <scope>NUCLEOTIDE SEQUENCE [LARGE SCALE GENOMIC DNA]</scope>
    <source>
        <strain evidence="2">S2_003_000_R2_14</strain>
    </source>
</reference>
<protein>
    <submittedName>
        <fullName evidence="2">Cytochrome C</fullName>
    </submittedName>
</protein>
<dbReference type="AlphaFoldDB" id="A0A2W5VBB0"/>
<dbReference type="EMBL" id="QFQP01000010">
    <property type="protein sequence ID" value="PZR13214.1"/>
    <property type="molecule type" value="Genomic_DNA"/>
</dbReference>
<accession>A0A2W5VBB0</accession>
<keyword evidence="1" id="KW-0812">Transmembrane</keyword>
<dbReference type="Gene3D" id="3.90.10.10">
    <property type="entry name" value="Cytochrome C3"/>
    <property type="match status" value="2"/>
</dbReference>
<organism evidence="2 3">
    <name type="scientific">Archangium gephyra</name>
    <dbReference type="NCBI Taxonomy" id="48"/>
    <lineage>
        <taxon>Bacteria</taxon>
        <taxon>Pseudomonadati</taxon>
        <taxon>Myxococcota</taxon>
        <taxon>Myxococcia</taxon>
        <taxon>Myxococcales</taxon>
        <taxon>Cystobacterineae</taxon>
        <taxon>Archangiaceae</taxon>
        <taxon>Archangium</taxon>
    </lineage>
</organism>